<dbReference type="AlphaFoldDB" id="A0A4R2IS13"/>
<sequence>MAPYLAAVRNYWSLLPAIAVIVGLILLYAIPTLINPQWTSSILALFRQFPDASLELAEASAKAAGPKAESRQPVAVGAYAGQPQHAGVPPEQPPADAEPTRAEQAAGVLGPQQIKSRRMLAIFMVCAAVALIGFNVVLNREANGCYEAAKAWGAIDGKADKDPCVNKIYGSFFGDGSGEAFETKQQPVVAYQLVRGKKPTYLRWIQNAPKYDESDLLIGTSMECNLDLKVKEEADRISVLIDSDSPCPPSDDISLTAVKLKKPLGDREIVTVGDKPVKEINPDVDSWPTVLKKLVTGG</sequence>
<keyword evidence="2" id="KW-0812">Transmembrane</keyword>
<organism evidence="3 4">
    <name type="scientific">Kribbella antiqua</name>
    <dbReference type="NCBI Taxonomy" id="2512217"/>
    <lineage>
        <taxon>Bacteria</taxon>
        <taxon>Bacillati</taxon>
        <taxon>Actinomycetota</taxon>
        <taxon>Actinomycetes</taxon>
        <taxon>Propionibacteriales</taxon>
        <taxon>Kribbellaceae</taxon>
        <taxon>Kribbella</taxon>
    </lineage>
</organism>
<evidence type="ECO:0000313" key="4">
    <source>
        <dbReference type="Proteomes" id="UP000295573"/>
    </source>
</evidence>
<keyword evidence="4" id="KW-1185">Reference proteome</keyword>
<comment type="caution">
    <text evidence="3">The sequence shown here is derived from an EMBL/GenBank/DDBJ whole genome shotgun (WGS) entry which is preliminary data.</text>
</comment>
<accession>A0A4R2IS13</accession>
<gene>
    <name evidence="3" type="ORF">EV646_106406</name>
</gene>
<dbReference type="EMBL" id="SLWR01000006">
    <property type="protein sequence ID" value="TCO47166.1"/>
    <property type="molecule type" value="Genomic_DNA"/>
</dbReference>
<feature type="transmembrane region" description="Helical" evidence="2">
    <location>
        <begin position="119"/>
        <end position="138"/>
    </location>
</feature>
<feature type="region of interest" description="Disordered" evidence="1">
    <location>
        <begin position="82"/>
        <end position="103"/>
    </location>
</feature>
<keyword evidence="2" id="KW-0472">Membrane</keyword>
<reference evidence="3 4" key="1">
    <citation type="journal article" date="2015" name="Stand. Genomic Sci.">
        <title>Genomic Encyclopedia of Bacterial and Archaeal Type Strains, Phase III: the genomes of soil and plant-associated and newly described type strains.</title>
        <authorList>
            <person name="Whitman W.B."/>
            <person name="Woyke T."/>
            <person name="Klenk H.P."/>
            <person name="Zhou Y."/>
            <person name="Lilburn T.G."/>
            <person name="Beck B.J."/>
            <person name="De Vos P."/>
            <person name="Vandamme P."/>
            <person name="Eisen J.A."/>
            <person name="Garrity G."/>
            <person name="Hugenholtz P."/>
            <person name="Kyrpides N.C."/>
        </authorList>
    </citation>
    <scope>NUCLEOTIDE SEQUENCE [LARGE SCALE GENOMIC DNA]</scope>
    <source>
        <strain evidence="3 4">VKM Ac-2541</strain>
    </source>
</reference>
<feature type="transmembrane region" description="Helical" evidence="2">
    <location>
        <begin position="12"/>
        <end position="30"/>
    </location>
</feature>
<proteinExistence type="predicted"/>
<keyword evidence="2" id="KW-1133">Transmembrane helix</keyword>
<evidence type="ECO:0000256" key="2">
    <source>
        <dbReference type="SAM" id="Phobius"/>
    </source>
</evidence>
<dbReference type="OrthoDB" id="3813755at2"/>
<protein>
    <submittedName>
        <fullName evidence="3">Uncharacterized protein</fullName>
    </submittedName>
</protein>
<evidence type="ECO:0000256" key="1">
    <source>
        <dbReference type="SAM" id="MobiDB-lite"/>
    </source>
</evidence>
<evidence type="ECO:0000313" key="3">
    <source>
        <dbReference type="EMBL" id="TCO47166.1"/>
    </source>
</evidence>
<name>A0A4R2IS13_9ACTN</name>
<dbReference type="Proteomes" id="UP000295573">
    <property type="component" value="Unassembled WGS sequence"/>
</dbReference>